<organism evidence="1 2">
    <name type="scientific">Heracleum sosnowskyi</name>
    <dbReference type="NCBI Taxonomy" id="360622"/>
    <lineage>
        <taxon>Eukaryota</taxon>
        <taxon>Viridiplantae</taxon>
        <taxon>Streptophyta</taxon>
        <taxon>Embryophyta</taxon>
        <taxon>Tracheophyta</taxon>
        <taxon>Spermatophyta</taxon>
        <taxon>Magnoliopsida</taxon>
        <taxon>eudicotyledons</taxon>
        <taxon>Gunneridae</taxon>
        <taxon>Pentapetalae</taxon>
        <taxon>asterids</taxon>
        <taxon>campanulids</taxon>
        <taxon>Apiales</taxon>
        <taxon>Apiaceae</taxon>
        <taxon>Apioideae</taxon>
        <taxon>apioid superclade</taxon>
        <taxon>Tordylieae</taxon>
        <taxon>Tordyliinae</taxon>
        <taxon>Heracleum</taxon>
    </lineage>
</organism>
<gene>
    <name evidence="1" type="ORF">POM88_040358</name>
</gene>
<keyword evidence="2" id="KW-1185">Reference proteome</keyword>
<sequence>MHIPKVFEIATHFFWNGHSQNVCFRYVPVLGIKLQFTYGQQSFQIGLVNHPTGLVNEKQVEINMFRGTAGVLVTKGEETCIDYFRERLFGYRAKRIEIQVGRC</sequence>
<dbReference type="Proteomes" id="UP001237642">
    <property type="component" value="Unassembled WGS sequence"/>
</dbReference>
<name>A0AAD8HEV4_9APIA</name>
<evidence type="ECO:0000313" key="2">
    <source>
        <dbReference type="Proteomes" id="UP001237642"/>
    </source>
</evidence>
<dbReference type="EMBL" id="JAUIZM010000009">
    <property type="protein sequence ID" value="KAK1364797.1"/>
    <property type="molecule type" value="Genomic_DNA"/>
</dbReference>
<comment type="caution">
    <text evidence="1">The sequence shown here is derived from an EMBL/GenBank/DDBJ whole genome shotgun (WGS) entry which is preliminary data.</text>
</comment>
<reference evidence="1" key="1">
    <citation type="submission" date="2023-02" db="EMBL/GenBank/DDBJ databases">
        <title>Genome of toxic invasive species Heracleum sosnowskyi carries increased number of genes despite the absence of recent whole-genome duplications.</title>
        <authorList>
            <person name="Schelkunov M."/>
            <person name="Shtratnikova V."/>
            <person name="Makarenko M."/>
            <person name="Klepikova A."/>
            <person name="Omelchenko D."/>
            <person name="Novikova G."/>
            <person name="Obukhova E."/>
            <person name="Bogdanov V."/>
            <person name="Penin A."/>
            <person name="Logacheva M."/>
        </authorList>
    </citation>
    <scope>NUCLEOTIDE SEQUENCE</scope>
    <source>
        <strain evidence="1">Hsosn_3</strain>
        <tissue evidence="1">Leaf</tissue>
    </source>
</reference>
<proteinExistence type="predicted"/>
<evidence type="ECO:0000313" key="1">
    <source>
        <dbReference type="EMBL" id="KAK1364797.1"/>
    </source>
</evidence>
<accession>A0AAD8HEV4</accession>
<reference evidence="1" key="2">
    <citation type="submission" date="2023-05" db="EMBL/GenBank/DDBJ databases">
        <authorList>
            <person name="Schelkunov M.I."/>
        </authorList>
    </citation>
    <scope>NUCLEOTIDE SEQUENCE</scope>
    <source>
        <strain evidence="1">Hsosn_3</strain>
        <tissue evidence="1">Leaf</tissue>
    </source>
</reference>
<dbReference type="AlphaFoldDB" id="A0AAD8HEV4"/>
<protein>
    <submittedName>
        <fullName evidence="1">Uncharacterized protein</fullName>
    </submittedName>
</protein>